<name>A0A2I0WYX2_9ASPA</name>
<dbReference type="EMBL" id="KZ502309">
    <property type="protein sequence ID" value="PKU80862.1"/>
    <property type="molecule type" value="Genomic_DNA"/>
</dbReference>
<keyword evidence="4" id="KW-1185">Reference proteome</keyword>
<feature type="transmembrane region" description="Helical" evidence="1">
    <location>
        <begin position="198"/>
        <end position="222"/>
    </location>
</feature>
<keyword evidence="1" id="KW-1133">Transmembrane helix</keyword>
<evidence type="ECO:0000256" key="1">
    <source>
        <dbReference type="SAM" id="Phobius"/>
    </source>
</evidence>
<reference evidence="3 4" key="2">
    <citation type="journal article" date="2017" name="Nature">
        <title>The Apostasia genome and the evolution of orchids.</title>
        <authorList>
            <person name="Zhang G.Q."/>
            <person name="Liu K.W."/>
            <person name="Li Z."/>
            <person name="Lohaus R."/>
            <person name="Hsiao Y.Y."/>
            <person name="Niu S.C."/>
            <person name="Wang J.Y."/>
            <person name="Lin Y.C."/>
            <person name="Xu Q."/>
            <person name="Chen L.J."/>
            <person name="Yoshida K."/>
            <person name="Fujiwara S."/>
            <person name="Wang Z.W."/>
            <person name="Zhang Y.Q."/>
            <person name="Mitsuda N."/>
            <person name="Wang M."/>
            <person name="Liu G.H."/>
            <person name="Pecoraro L."/>
            <person name="Huang H.X."/>
            <person name="Xiao X.J."/>
            <person name="Lin M."/>
            <person name="Wu X.Y."/>
            <person name="Wu W.L."/>
            <person name="Chen Y.Y."/>
            <person name="Chang S.B."/>
            <person name="Sakamoto S."/>
            <person name="Ohme-Takagi M."/>
            <person name="Yagi M."/>
            <person name="Zeng S.J."/>
            <person name="Shen C.Y."/>
            <person name="Yeh C.M."/>
            <person name="Luo Y.B."/>
            <person name="Tsai W.C."/>
            <person name="Van de Peer Y."/>
            <person name="Liu Z.J."/>
        </authorList>
    </citation>
    <scope>NUCLEOTIDE SEQUENCE [LARGE SCALE GENOMIC DNA]</scope>
    <source>
        <tissue evidence="3">The whole plant</tissue>
    </source>
</reference>
<dbReference type="AlphaFoldDB" id="A0A2I0WYX2"/>
<reference evidence="3 4" key="1">
    <citation type="journal article" date="2016" name="Sci. Rep.">
        <title>The Dendrobium catenatum Lindl. genome sequence provides insights into polysaccharide synthase, floral development and adaptive evolution.</title>
        <authorList>
            <person name="Zhang G.Q."/>
            <person name="Xu Q."/>
            <person name="Bian C."/>
            <person name="Tsai W.C."/>
            <person name="Yeh C.M."/>
            <person name="Liu K.W."/>
            <person name="Yoshida K."/>
            <person name="Zhang L.S."/>
            <person name="Chang S.B."/>
            <person name="Chen F."/>
            <person name="Shi Y."/>
            <person name="Su Y.Y."/>
            <person name="Zhang Y.Q."/>
            <person name="Chen L.J."/>
            <person name="Yin Y."/>
            <person name="Lin M."/>
            <person name="Huang H."/>
            <person name="Deng H."/>
            <person name="Wang Z.W."/>
            <person name="Zhu S.L."/>
            <person name="Zhao X."/>
            <person name="Deng C."/>
            <person name="Niu S.C."/>
            <person name="Huang J."/>
            <person name="Wang M."/>
            <person name="Liu G.H."/>
            <person name="Yang H.J."/>
            <person name="Xiao X.J."/>
            <person name="Hsiao Y.Y."/>
            <person name="Wu W.L."/>
            <person name="Chen Y.Y."/>
            <person name="Mitsuda N."/>
            <person name="Ohme-Takagi M."/>
            <person name="Luo Y.B."/>
            <person name="Van de Peer Y."/>
            <person name="Liu Z.J."/>
        </authorList>
    </citation>
    <scope>NUCLEOTIDE SEQUENCE [LARGE SCALE GENOMIC DNA]</scope>
    <source>
        <tissue evidence="3">The whole plant</tissue>
    </source>
</reference>
<evidence type="ECO:0000313" key="3">
    <source>
        <dbReference type="EMBL" id="PKU80862.1"/>
    </source>
</evidence>
<feature type="domain" description="DUF4283" evidence="2">
    <location>
        <begin position="34"/>
        <end position="114"/>
    </location>
</feature>
<dbReference type="PANTHER" id="PTHR31286">
    <property type="entry name" value="GLYCINE-RICH CELL WALL STRUCTURAL PROTEIN 1.8-LIKE"/>
    <property type="match status" value="1"/>
</dbReference>
<evidence type="ECO:0000259" key="2">
    <source>
        <dbReference type="Pfam" id="PF14111"/>
    </source>
</evidence>
<dbReference type="PANTHER" id="PTHR31286:SF179">
    <property type="entry name" value="RNASE H TYPE-1 DOMAIN-CONTAINING PROTEIN"/>
    <property type="match status" value="1"/>
</dbReference>
<dbReference type="InterPro" id="IPR025558">
    <property type="entry name" value="DUF4283"/>
</dbReference>
<keyword evidence="1" id="KW-0472">Membrane</keyword>
<organism evidence="3 4">
    <name type="scientific">Dendrobium catenatum</name>
    <dbReference type="NCBI Taxonomy" id="906689"/>
    <lineage>
        <taxon>Eukaryota</taxon>
        <taxon>Viridiplantae</taxon>
        <taxon>Streptophyta</taxon>
        <taxon>Embryophyta</taxon>
        <taxon>Tracheophyta</taxon>
        <taxon>Spermatophyta</taxon>
        <taxon>Magnoliopsida</taxon>
        <taxon>Liliopsida</taxon>
        <taxon>Asparagales</taxon>
        <taxon>Orchidaceae</taxon>
        <taxon>Epidendroideae</taxon>
        <taxon>Malaxideae</taxon>
        <taxon>Dendrobiinae</taxon>
        <taxon>Dendrobium</taxon>
    </lineage>
</organism>
<gene>
    <name evidence="3" type="ORF">MA16_Dca009273</name>
</gene>
<sequence>MQGDNVLKFIQSVVNGVPAVLIFDEDILKLASPFQFTLVGKFTLHRPNLDSIRSFFANLKQSGFYSVGFLDSHHVAIQLLNDLDYSRVFARRAYFISNCQMRILKWTPFFDVQEESPIVPIWISFLNLRLHFLTLKSCMLLDLFLGGLCKPTKRLPPGPVRLWLGLWWKLIFLKNMQKKFGCHPRFSVIYKKWNLRKFLNFVLIVTCMVMRYLIVSTCILSQKKLLSLP</sequence>
<keyword evidence="1" id="KW-0812">Transmembrane</keyword>
<proteinExistence type="predicted"/>
<dbReference type="Pfam" id="PF14111">
    <property type="entry name" value="DUF4283"/>
    <property type="match status" value="1"/>
</dbReference>
<protein>
    <recommendedName>
        <fullName evidence="2">DUF4283 domain-containing protein</fullName>
    </recommendedName>
</protein>
<dbReference type="Proteomes" id="UP000233837">
    <property type="component" value="Unassembled WGS sequence"/>
</dbReference>
<accession>A0A2I0WYX2</accession>
<evidence type="ECO:0000313" key="4">
    <source>
        <dbReference type="Proteomes" id="UP000233837"/>
    </source>
</evidence>
<dbReference type="InterPro" id="IPR040256">
    <property type="entry name" value="At4g02000-like"/>
</dbReference>